<dbReference type="PROSITE" id="PS51683">
    <property type="entry name" value="SAM_OMT_II"/>
    <property type="match status" value="1"/>
</dbReference>
<keyword evidence="1 6" id="KW-0489">Methyltransferase</keyword>
<dbReference type="STRING" id="27342.A0A0H2RE17"/>
<evidence type="ECO:0000256" key="1">
    <source>
        <dbReference type="ARBA" id="ARBA00022603"/>
    </source>
</evidence>
<dbReference type="Proteomes" id="UP000053477">
    <property type="component" value="Unassembled WGS sequence"/>
</dbReference>
<dbReference type="InterPro" id="IPR036390">
    <property type="entry name" value="WH_DNA-bd_sf"/>
</dbReference>
<evidence type="ECO:0000313" key="7">
    <source>
        <dbReference type="Proteomes" id="UP000053477"/>
    </source>
</evidence>
<keyword evidence="2 6" id="KW-0808">Transferase</keyword>
<organism evidence="6 7">
    <name type="scientific">Schizopora paradoxa</name>
    <dbReference type="NCBI Taxonomy" id="27342"/>
    <lineage>
        <taxon>Eukaryota</taxon>
        <taxon>Fungi</taxon>
        <taxon>Dikarya</taxon>
        <taxon>Basidiomycota</taxon>
        <taxon>Agaricomycotina</taxon>
        <taxon>Agaricomycetes</taxon>
        <taxon>Hymenochaetales</taxon>
        <taxon>Schizoporaceae</taxon>
        <taxon>Schizopora</taxon>
    </lineage>
</organism>
<dbReference type="InterPro" id="IPR016461">
    <property type="entry name" value="COMT-like"/>
</dbReference>
<dbReference type="SUPFAM" id="SSF46785">
    <property type="entry name" value="Winged helix' DNA-binding domain"/>
    <property type="match status" value="1"/>
</dbReference>
<dbReference type="InterPro" id="IPR029063">
    <property type="entry name" value="SAM-dependent_MTases_sf"/>
</dbReference>
<gene>
    <name evidence="6" type="ORF">SCHPADRAFT_907195</name>
</gene>
<dbReference type="CDD" id="cd02440">
    <property type="entry name" value="AdoMet_MTases"/>
    <property type="match status" value="1"/>
</dbReference>
<dbReference type="Gene3D" id="3.40.50.150">
    <property type="entry name" value="Vaccinia Virus protein VP39"/>
    <property type="match status" value="1"/>
</dbReference>
<dbReference type="SUPFAM" id="SSF53335">
    <property type="entry name" value="S-adenosyl-L-methionine-dependent methyltransferases"/>
    <property type="match status" value="1"/>
</dbReference>
<dbReference type="PANTHER" id="PTHR43712">
    <property type="entry name" value="PUTATIVE (AFU_ORTHOLOGUE AFUA_4G14580)-RELATED"/>
    <property type="match status" value="1"/>
</dbReference>
<dbReference type="InterPro" id="IPR012967">
    <property type="entry name" value="COMT_dimerisation"/>
</dbReference>
<evidence type="ECO:0000313" key="6">
    <source>
        <dbReference type="EMBL" id="KLO10090.1"/>
    </source>
</evidence>
<dbReference type="InterPro" id="IPR001077">
    <property type="entry name" value="COMT_C"/>
</dbReference>
<name>A0A0H2RE17_9AGAM</name>
<dbReference type="OrthoDB" id="2410195at2759"/>
<dbReference type="GO" id="GO:0046983">
    <property type="term" value="F:protein dimerization activity"/>
    <property type="evidence" value="ECO:0007669"/>
    <property type="project" value="InterPro"/>
</dbReference>
<evidence type="ECO:0000259" key="5">
    <source>
        <dbReference type="Pfam" id="PF08100"/>
    </source>
</evidence>
<feature type="domain" description="O-methyltransferase C-terminal" evidence="4">
    <location>
        <begin position="262"/>
        <end position="387"/>
    </location>
</feature>
<evidence type="ECO:0000256" key="3">
    <source>
        <dbReference type="ARBA" id="ARBA00022691"/>
    </source>
</evidence>
<protein>
    <submittedName>
        <fullName evidence="6">S-adenosyl-L-methionine-dependent methyltransferase</fullName>
    </submittedName>
</protein>
<evidence type="ECO:0000259" key="4">
    <source>
        <dbReference type="Pfam" id="PF00891"/>
    </source>
</evidence>
<dbReference type="EMBL" id="KQ086036">
    <property type="protein sequence ID" value="KLO10090.1"/>
    <property type="molecule type" value="Genomic_DNA"/>
</dbReference>
<dbReference type="InterPro" id="IPR036388">
    <property type="entry name" value="WH-like_DNA-bd_sf"/>
</dbReference>
<sequence>MSSSPLKALAELILSNVNALEKSCEERGVAVPSLDGPFIPGTDIMNADPMVVKKINDINSAASQLMNMIRPAPANVLAAVSGQVIAAALRCAIEFNVAEILRPAGPAGLHVKDIASKCNTDANKLGSVLRALTSQWIFKEVQPDVFANNRLSSILDKGQELSVLTNGTPEEKYANPRSSIAAILGRFTDEGSKAASFLYEMLSDKETAFSSEPTASAFCKAFKTDKSAWEWLDEAEQHERRVRFGVGMEGVARTGPQGLASKAFDWNAIPEGGKIVDVGGGIGAISIELAKAAPKLKFVVQDRAAAVEDGRKRLEGSDSELLKSNRIVFQAHSFFDEQPIKDASVFFLKHVFHDWSDAYALKILRRLRDAATPSTRLFVLDRIIPYNCFSNASDSKTLEVPGVLKPSVTPPLTNVSGGNSSPFVASLIMTMFFNGQERTLGGTVDLYREGGWKIVRVRQFDPFGQFDSGIEAVPV</sequence>
<keyword evidence="3" id="KW-0949">S-adenosyl-L-methionine</keyword>
<dbReference type="GO" id="GO:0032259">
    <property type="term" value="P:methylation"/>
    <property type="evidence" value="ECO:0007669"/>
    <property type="project" value="UniProtKB-KW"/>
</dbReference>
<dbReference type="InParanoid" id="A0A0H2RE17"/>
<dbReference type="PANTHER" id="PTHR43712:SF2">
    <property type="entry name" value="O-METHYLTRANSFERASE CICE"/>
    <property type="match status" value="1"/>
</dbReference>
<accession>A0A0H2RE17</accession>
<dbReference type="Gene3D" id="1.10.10.10">
    <property type="entry name" value="Winged helix-like DNA-binding domain superfamily/Winged helix DNA-binding domain"/>
    <property type="match status" value="1"/>
</dbReference>
<dbReference type="Pfam" id="PF00891">
    <property type="entry name" value="Methyltransf_2"/>
    <property type="match status" value="1"/>
</dbReference>
<reference evidence="6 7" key="1">
    <citation type="submission" date="2015-04" db="EMBL/GenBank/DDBJ databases">
        <title>Complete genome sequence of Schizopora paradoxa KUC8140, a cosmopolitan wood degrader in East Asia.</title>
        <authorList>
            <consortium name="DOE Joint Genome Institute"/>
            <person name="Min B."/>
            <person name="Park H."/>
            <person name="Jang Y."/>
            <person name="Kim J.-J."/>
            <person name="Kim K.H."/>
            <person name="Pangilinan J."/>
            <person name="Lipzen A."/>
            <person name="Riley R."/>
            <person name="Grigoriev I.V."/>
            <person name="Spatafora J.W."/>
            <person name="Choi I.-G."/>
        </authorList>
    </citation>
    <scope>NUCLEOTIDE SEQUENCE [LARGE SCALE GENOMIC DNA]</scope>
    <source>
        <strain evidence="6 7">KUC8140</strain>
    </source>
</reference>
<dbReference type="AlphaFoldDB" id="A0A0H2RE17"/>
<dbReference type="Pfam" id="PF08100">
    <property type="entry name" value="Dimerisation"/>
    <property type="match status" value="1"/>
</dbReference>
<feature type="domain" description="O-methyltransferase dimerisation" evidence="5">
    <location>
        <begin position="81"/>
        <end position="155"/>
    </location>
</feature>
<keyword evidence="7" id="KW-1185">Reference proteome</keyword>
<dbReference type="GO" id="GO:0008171">
    <property type="term" value="F:O-methyltransferase activity"/>
    <property type="evidence" value="ECO:0007669"/>
    <property type="project" value="InterPro"/>
</dbReference>
<evidence type="ECO:0000256" key="2">
    <source>
        <dbReference type="ARBA" id="ARBA00022679"/>
    </source>
</evidence>
<proteinExistence type="predicted"/>